<feature type="transmembrane region" description="Helical" evidence="6">
    <location>
        <begin position="48"/>
        <end position="70"/>
    </location>
</feature>
<comment type="caution">
    <text evidence="8">The sequence shown here is derived from an EMBL/GenBank/DDBJ whole genome shotgun (WGS) entry which is preliminary data.</text>
</comment>
<comment type="subcellular location">
    <subcellularLocation>
        <location evidence="1">Membrane</location>
        <topology evidence="1">Multi-pass membrane protein</topology>
    </subcellularLocation>
</comment>
<dbReference type="InterPro" id="IPR000326">
    <property type="entry name" value="PAP2/HPO"/>
</dbReference>
<dbReference type="Gene3D" id="1.20.144.10">
    <property type="entry name" value="Phosphatidic acid phosphatase type 2/haloperoxidase"/>
    <property type="match status" value="1"/>
</dbReference>
<sequence>MDRNFLNESNNSTTINKKNKYVIYNDEEDKPLFYNYDMRKRNKAMMYLLDWATVVIVLIVGGILFLKVTVRGRLFTLDDESISYPKLPELVPMHILIPLIIAIPLAIIITISLIIRRDVPDFHHAMLGLAQSLALTLLLTGSFKCFIGGLRPNFLEVCDPTTASIAAGNPPVGYGKIYYDRSICSADDSLVNDALSAYPSGHSSITAASFGFLALYIHAKFKIFDNRGHILLYIIVSGCIIGAGLIGISRVADYRHTFLNVLAGWSIGLIIALSCYRLNYSSLFGRDNHVSIHSHWLTYWNHHDSLNNNNNISNITNKNDGRYKNNFDVEKNCNQSPNNIALDELNK</sequence>
<evidence type="ECO:0000256" key="3">
    <source>
        <dbReference type="ARBA" id="ARBA00022692"/>
    </source>
</evidence>
<keyword evidence="3 6" id="KW-0812">Transmembrane</keyword>
<dbReference type="GO" id="GO:0008195">
    <property type="term" value="F:phosphatidate phosphatase activity"/>
    <property type="evidence" value="ECO:0007669"/>
    <property type="project" value="TreeGrafter"/>
</dbReference>
<feature type="transmembrane region" description="Helical" evidence="6">
    <location>
        <begin position="258"/>
        <end position="276"/>
    </location>
</feature>
<proteinExistence type="inferred from homology"/>
<reference evidence="8 9" key="1">
    <citation type="submission" date="2023-11" db="EMBL/GenBank/DDBJ databases">
        <title>Dfirmibasis_genome.</title>
        <authorList>
            <person name="Edelbroek B."/>
            <person name="Kjellin J."/>
            <person name="Jerlstrom-Hultqvist J."/>
            <person name="Soderbom F."/>
        </authorList>
    </citation>
    <scope>NUCLEOTIDE SEQUENCE [LARGE SCALE GENOMIC DNA]</scope>
    <source>
        <strain evidence="8 9">TNS-C-14</strain>
    </source>
</reference>
<dbReference type="GO" id="GO:0046839">
    <property type="term" value="P:phospholipid dephosphorylation"/>
    <property type="evidence" value="ECO:0007669"/>
    <property type="project" value="TreeGrafter"/>
</dbReference>
<dbReference type="SMART" id="SM00014">
    <property type="entry name" value="acidPPc"/>
    <property type="match status" value="1"/>
</dbReference>
<feature type="transmembrane region" description="Helical" evidence="6">
    <location>
        <begin position="127"/>
        <end position="150"/>
    </location>
</feature>
<evidence type="ECO:0000256" key="6">
    <source>
        <dbReference type="SAM" id="Phobius"/>
    </source>
</evidence>
<protein>
    <recommendedName>
        <fullName evidence="7">Phosphatidic acid phosphatase type 2/haloperoxidase domain-containing protein</fullName>
    </recommendedName>
</protein>
<keyword evidence="4 6" id="KW-1133">Transmembrane helix</keyword>
<organism evidence="8 9">
    <name type="scientific">Dictyostelium firmibasis</name>
    <dbReference type="NCBI Taxonomy" id="79012"/>
    <lineage>
        <taxon>Eukaryota</taxon>
        <taxon>Amoebozoa</taxon>
        <taxon>Evosea</taxon>
        <taxon>Eumycetozoa</taxon>
        <taxon>Dictyostelia</taxon>
        <taxon>Dictyosteliales</taxon>
        <taxon>Dictyosteliaceae</taxon>
        <taxon>Dictyostelium</taxon>
    </lineage>
</organism>
<comment type="similarity">
    <text evidence="2">Belongs to the PA-phosphatase related phosphoesterase family.</text>
</comment>
<dbReference type="Proteomes" id="UP001344447">
    <property type="component" value="Unassembled WGS sequence"/>
</dbReference>
<evidence type="ECO:0000313" key="9">
    <source>
        <dbReference type="Proteomes" id="UP001344447"/>
    </source>
</evidence>
<dbReference type="Pfam" id="PF01569">
    <property type="entry name" value="PAP2"/>
    <property type="match status" value="1"/>
</dbReference>
<evidence type="ECO:0000259" key="7">
    <source>
        <dbReference type="SMART" id="SM00014"/>
    </source>
</evidence>
<feature type="domain" description="Phosphatidic acid phosphatase type 2/haloperoxidase" evidence="7">
    <location>
        <begin position="127"/>
        <end position="276"/>
    </location>
</feature>
<feature type="transmembrane region" description="Helical" evidence="6">
    <location>
        <begin position="90"/>
        <end position="115"/>
    </location>
</feature>
<name>A0AAN7TX89_9MYCE</name>
<dbReference type="CDD" id="cd03390">
    <property type="entry name" value="PAP2_containing_1_like"/>
    <property type="match status" value="1"/>
</dbReference>
<dbReference type="PANTHER" id="PTHR10165">
    <property type="entry name" value="LIPID PHOSPHATE PHOSPHATASE"/>
    <property type="match status" value="1"/>
</dbReference>
<evidence type="ECO:0000256" key="4">
    <source>
        <dbReference type="ARBA" id="ARBA00022989"/>
    </source>
</evidence>
<dbReference type="EMBL" id="JAVFKY010000004">
    <property type="protein sequence ID" value="KAK5577496.1"/>
    <property type="molecule type" value="Genomic_DNA"/>
</dbReference>
<evidence type="ECO:0000256" key="2">
    <source>
        <dbReference type="ARBA" id="ARBA00008816"/>
    </source>
</evidence>
<dbReference type="GO" id="GO:0016020">
    <property type="term" value="C:membrane"/>
    <property type="evidence" value="ECO:0007669"/>
    <property type="project" value="UniProtKB-SubCell"/>
</dbReference>
<dbReference type="SUPFAM" id="SSF48317">
    <property type="entry name" value="Acid phosphatase/Vanadium-dependent haloperoxidase"/>
    <property type="match status" value="1"/>
</dbReference>
<dbReference type="FunFam" id="1.20.144.10:FF:000067">
    <property type="entry name" value="PA-phosphatase related-family protein DDB_G0275547"/>
    <property type="match status" value="1"/>
</dbReference>
<dbReference type="GO" id="GO:0006644">
    <property type="term" value="P:phospholipid metabolic process"/>
    <property type="evidence" value="ECO:0007669"/>
    <property type="project" value="InterPro"/>
</dbReference>
<feature type="transmembrane region" description="Helical" evidence="6">
    <location>
        <begin position="230"/>
        <end position="252"/>
    </location>
</feature>
<keyword evidence="5 6" id="KW-0472">Membrane</keyword>
<evidence type="ECO:0000256" key="1">
    <source>
        <dbReference type="ARBA" id="ARBA00004141"/>
    </source>
</evidence>
<accession>A0AAN7TX89</accession>
<dbReference type="InterPro" id="IPR043216">
    <property type="entry name" value="PAP-like"/>
</dbReference>
<dbReference type="InterPro" id="IPR036938">
    <property type="entry name" value="PAP2/HPO_sf"/>
</dbReference>
<dbReference type="AlphaFoldDB" id="A0AAN7TX89"/>
<keyword evidence="9" id="KW-1185">Reference proteome</keyword>
<feature type="transmembrane region" description="Helical" evidence="6">
    <location>
        <begin position="197"/>
        <end position="218"/>
    </location>
</feature>
<evidence type="ECO:0000313" key="8">
    <source>
        <dbReference type="EMBL" id="KAK5577496.1"/>
    </source>
</evidence>
<gene>
    <name evidence="8" type="ORF">RB653_002437</name>
</gene>
<evidence type="ECO:0000256" key="5">
    <source>
        <dbReference type="ARBA" id="ARBA00023136"/>
    </source>
</evidence>
<dbReference type="PANTHER" id="PTHR10165:SF108">
    <property type="entry name" value="PA-PHOSPHATASE RELATED-FAMILY PROTEIN DDB_G0271516-RELATED"/>
    <property type="match status" value="1"/>
</dbReference>